<evidence type="ECO:0000313" key="3">
    <source>
        <dbReference type="EMBL" id="REG00473.1"/>
    </source>
</evidence>
<dbReference type="InterPro" id="IPR002347">
    <property type="entry name" value="SDR_fam"/>
</dbReference>
<dbReference type="InterPro" id="IPR036291">
    <property type="entry name" value="NAD(P)-bd_dom_sf"/>
</dbReference>
<organism evidence="3 4">
    <name type="scientific">Asanoa ferruginea</name>
    <dbReference type="NCBI Taxonomy" id="53367"/>
    <lineage>
        <taxon>Bacteria</taxon>
        <taxon>Bacillati</taxon>
        <taxon>Actinomycetota</taxon>
        <taxon>Actinomycetes</taxon>
        <taxon>Micromonosporales</taxon>
        <taxon>Micromonosporaceae</taxon>
        <taxon>Asanoa</taxon>
    </lineage>
</organism>
<accession>A0A3D9ZVC7</accession>
<dbReference type="CDD" id="cd05233">
    <property type="entry name" value="SDR_c"/>
    <property type="match status" value="1"/>
</dbReference>
<dbReference type="AlphaFoldDB" id="A0A3D9ZVC7"/>
<reference evidence="3 4" key="1">
    <citation type="submission" date="2018-08" db="EMBL/GenBank/DDBJ databases">
        <title>Sequencing the genomes of 1000 actinobacteria strains.</title>
        <authorList>
            <person name="Klenk H.-P."/>
        </authorList>
    </citation>
    <scope>NUCLEOTIDE SEQUENCE [LARGE SCALE GENOMIC DNA]</scope>
    <source>
        <strain evidence="3 4">DSM 44099</strain>
    </source>
</reference>
<evidence type="ECO:0000256" key="2">
    <source>
        <dbReference type="ARBA" id="ARBA00023002"/>
    </source>
</evidence>
<comment type="similarity">
    <text evidence="1">Belongs to the short-chain dehydrogenases/reductases (SDR) family.</text>
</comment>
<proteinExistence type="inferred from homology"/>
<dbReference type="Pfam" id="PF00106">
    <property type="entry name" value="adh_short"/>
    <property type="match status" value="1"/>
</dbReference>
<dbReference type="EMBL" id="QUMQ01000001">
    <property type="protein sequence ID" value="REG00473.1"/>
    <property type="molecule type" value="Genomic_DNA"/>
</dbReference>
<protein>
    <submittedName>
        <fullName evidence="3">Short-subunit dehydrogenase</fullName>
    </submittedName>
</protein>
<name>A0A3D9ZVC7_9ACTN</name>
<sequence>MTAPTTPSAARSGAGDAGPVRSAVITGASRGIGRGIALALAQEGWDLTLVARSSAGLAEVAAATGASSVNLDLSDPSAPAAVVEAHLRRHSSLDALVLAAGVGSAASLDGYPVSRYEKQFALNTRAPFLLMRSALPLLRAAASRRPSRGAKIIALASIGGVYAEPSLSVYGATKAALLALCRGFNAEESGTGVTATAIAPGYVDTDMSAWVHDTVPPSSMIPVADVVATVGFLLSLSARSVVNELVVSRAGTSGYAA</sequence>
<dbReference type="SUPFAM" id="SSF51735">
    <property type="entry name" value="NAD(P)-binding Rossmann-fold domains"/>
    <property type="match status" value="1"/>
</dbReference>
<evidence type="ECO:0000256" key="1">
    <source>
        <dbReference type="ARBA" id="ARBA00006484"/>
    </source>
</evidence>
<dbReference type="Gene3D" id="3.40.50.720">
    <property type="entry name" value="NAD(P)-binding Rossmann-like Domain"/>
    <property type="match status" value="1"/>
</dbReference>
<comment type="caution">
    <text evidence="3">The sequence shown here is derived from an EMBL/GenBank/DDBJ whole genome shotgun (WGS) entry which is preliminary data.</text>
</comment>
<dbReference type="GO" id="GO:0016020">
    <property type="term" value="C:membrane"/>
    <property type="evidence" value="ECO:0007669"/>
    <property type="project" value="TreeGrafter"/>
</dbReference>
<gene>
    <name evidence="3" type="ORF">DFJ67_6527</name>
</gene>
<evidence type="ECO:0000313" key="4">
    <source>
        <dbReference type="Proteomes" id="UP000256913"/>
    </source>
</evidence>
<dbReference type="PRINTS" id="PR00081">
    <property type="entry name" value="GDHRDH"/>
</dbReference>
<keyword evidence="2" id="KW-0560">Oxidoreductase</keyword>
<dbReference type="Proteomes" id="UP000256913">
    <property type="component" value="Unassembled WGS sequence"/>
</dbReference>
<dbReference type="PANTHER" id="PTHR44196">
    <property type="entry name" value="DEHYDROGENASE/REDUCTASE SDR FAMILY MEMBER 7B"/>
    <property type="match status" value="1"/>
</dbReference>
<dbReference type="OrthoDB" id="158573at2"/>
<dbReference type="PANTHER" id="PTHR44196:SF1">
    <property type="entry name" value="DEHYDROGENASE_REDUCTASE SDR FAMILY MEMBER 7B"/>
    <property type="match status" value="1"/>
</dbReference>
<dbReference type="GO" id="GO:0016491">
    <property type="term" value="F:oxidoreductase activity"/>
    <property type="evidence" value="ECO:0007669"/>
    <property type="project" value="UniProtKB-KW"/>
</dbReference>
<keyword evidence="4" id="KW-1185">Reference proteome</keyword>